<dbReference type="InterPro" id="IPR012919">
    <property type="entry name" value="SUN_dom"/>
</dbReference>
<dbReference type="Pfam" id="PF07738">
    <property type="entry name" value="Sad1_UNC"/>
    <property type="match status" value="1"/>
</dbReference>
<comment type="caution">
    <text evidence="7">The sequence shown here is derived from an EMBL/GenBank/DDBJ whole genome shotgun (WGS) entry which is preliminary data.</text>
</comment>
<dbReference type="Proteomes" id="UP001530400">
    <property type="component" value="Unassembled WGS sequence"/>
</dbReference>
<reference evidence="7 8" key="1">
    <citation type="submission" date="2024-10" db="EMBL/GenBank/DDBJ databases">
        <title>Updated reference genomes for cyclostephanoid diatoms.</title>
        <authorList>
            <person name="Roberts W.R."/>
            <person name="Alverson A.J."/>
        </authorList>
    </citation>
    <scope>NUCLEOTIDE SEQUENCE [LARGE SCALE GENOMIC DNA]</scope>
    <source>
        <strain evidence="7 8">AJA010-31</strain>
    </source>
</reference>
<dbReference type="PANTHER" id="PTHR12911:SF8">
    <property type="entry name" value="KLAROID PROTEIN-RELATED"/>
    <property type="match status" value="1"/>
</dbReference>
<proteinExistence type="predicted"/>
<name>A0ABD3N6L8_9STRA</name>
<keyword evidence="8" id="KW-1185">Reference proteome</keyword>
<evidence type="ECO:0000256" key="1">
    <source>
        <dbReference type="ARBA" id="ARBA00004370"/>
    </source>
</evidence>
<keyword evidence="2" id="KW-0812">Transmembrane</keyword>
<evidence type="ECO:0000256" key="4">
    <source>
        <dbReference type="ARBA" id="ARBA00023136"/>
    </source>
</evidence>
<evidence type="ECO:0000256" key="2">
    <source>
        <dbReference type="ARBA" id="ARBA00022692"/>
    </source>
</evidence>
<evidence type="ECO:0000256" key="3">
    <source>
        <dbReference type="ARBA" id="ARBA00022989"/>
    </source>
</evidence>
<evidence type="ECO:0000256" key="5">
    <source>
        <dbReference type="SAM" id="MobiDB-lite"/>
    </source>
</evidence>
<dbReference type="PROSITE" id="PS51469">
    <property type="entry name" value="SUN"/>
    <property type="match status" value="1"/>
</dbReference>
<dbReference type="PANTHER" id="PTHR12911">
    <property type="entry name" value="SAD1/UNC-84-LIKE PROTEIN-RELATED"/>
    <property type="match status" value="1"/>
</dbReference>
<evidence type="ECO:0000313" key="8">
    <source>
        <dbReference type="Proteomes" id="UP001530400"/>
    </source>
</evidence>
<comment type="subcellular location">
    <subcellularLocation>
        <location evidence="1">Membrane</location>
    </subcellularLocation>
</comment>
<gene>
    <name evidence="7" type="ORF">ACHAWO_005941</name>
</gene>
<evidence type="ECO:0000259" key="6">
    <source>
        <dbReference type="PROSITE" id="PS51469"/>
    </source>
</evidence>
<dbReference type="GO" id="GO:0005635">
    <property type="term" value="C:nuclear envelope"/>
    <property type="evidence" value="ECO:0007669"/>
    <property type="project" value="UniProtKB-ARBA"/>
</dbReference>
<evidence type="ECO:0000313" key="7">
    <source>
        <dbReference type="EMBL" id="KAL3771284.1"/>
    </source>
</evidence>
<sequence length="676" mass="75543">MKAPFLALLPYCALANPLQQKHAQLASLQNQLDSQLAHYQNVIQLLSQVVHPVEPTLDNSEDAPSAEQIYQDMDETTLKLTSLISRTKALMRQVGDYNKQTLQEANIPARLEKLLEDELTRRDKFVHWKSTHLSTGENKTTNNATLGEDYMSLDQLHTLFDNFVDPTEKELAHKVMEYTKQTLNEMEINQSNAMRGVLDEAEKKYAAQFESILSVSKKQISAGSCVSLPQSVDLVEKELHKHYLGVNMTDFASYENGGSVVYALTSNAYRPAPRNTVQPNSDDKAIERMHYEQQAYLEDGRNQILRDAKQWIEQNDPKEWYANYKLGKLRPYLPTDWERAIDWVHNSLSTRSWDNFTPRGAMDALIPDYAYQSLGFGGFGQTVAPEVAISSVSGSKYIGQCFPLSMNAVDDPALAYMSRLDGFDMTEGISSFLSGPKYTVRLPEPIYIDAVSLEHRSFPISKDALSAGLKGGESAPRHVRVIGFAPCPDEDDEDCTTRGFDVTNPIDLGSLEYQRVTVSGREDDYGGYEGNEETTQKRRMRSTQTFAVNGGTWKLQTGLEEETSESPMNTDPEQQCSFDDLECNAKQAAPKDTEPHYDPLAAALAAQGGGGECKPNYEDMTAVPDCGSDSQDNNIPLTKGERNIVAAVSFIIEENWGNPEYTCLYRVQVHGYANQA</sequence>
<accession>A0ABD3N6L8</accession>
<dbReference type="GO" id="GO:0016020">
    <property type="term" value="C:membrane"/>
    <property type="evidence" value="ECO:0007669"/>
    <property type="project" value="UniProtKB-SubCell"/>
</dbReference>
<keyword evidence="4" id="KW-0472">Membrane</keyword>
<feature type="region of interest" description="Disordered" evidence="5">
    <location>
        <begin position="521"/>
        <end position="540"/>
    </location>
</feature>
<dbReference type="EMBL" id="JALLPJ020001290">
    <property type="protein sequence ID" value="KAL3771284.1"/>
    <property type="molecule type" value="Genomic_DNA"/>
</dbReference>
<dbReference type="AlphaFoldDB" id="A0ABD3N6L8"/>
<keyword evidence="3" id="KW-1133">Transmembrane helix</keyword>
<dbReference type="Gene3D" id="2.60.120.260">
    <property type="entry name" value="Galactose-binding domain-like"/>
    <property type="match status" value="1"/>
</dbReference>
<protein>
    <recommendedName>
        <fullName evidence="6">SUN domain-containing protein</fullName>
    </recommendedName>
</protein>
<dbReference type="InterPro" id="IPR045119">
    <property type="entry name" value="SUN1-5"/>
</dbReference>
<organism evidence="7 8">
    <name type="scientific">Cyclotella atomus</name>
    <dbReference type="NCBI Taxonomy" id="382360"/>
    <lineage>
        <taxon>Eukaryota</taxon>
        <taxon>Sar</taxon>
        <taxon>Stramenopiles</taxon>
        <taxon>Ochrophyta</taxon>
        <taxon>Bacillariophyta</taxon>
        <taxon>Coscinodiscophyceae</taxon>
        <taxon>Thalassiosirophycidae</taxon>
        <taxon>Stephanodiscales</taxon>
        <taxon>Stephanodiscaceae</taxon>
        <taxon>Cyclotella</taxon>
    </lineage>
</organism>
<feature type="domain" description="SUN" evidence="6">
    <location>
        <begin position="339"/>
        <end position="674"/>
    </location>
</feature>